<accession>A0A1B4V3G4</accession>
<dbReference type="UniPathway" id="UPA00078"/>
<reference evidence="7 8" key="1">
    <citation type="submission" date="2015-08" db="EMBL/GenBank/DDBJ databases">
        <title>Complete genome sequence of Sulfurifustis variabilis.</title>
        <authorList>
            <person name="Miura A."/>
            <person name="Kojima H."/>
            <person name="Fukui M."/>
        </authorList>
    </citation>
    <scope>NUCLEOTIDE SEQUENCE [LARGE SCALE GENOMIC DNA]</scope>
    <source>
        <strain evidence="8">skN76</strain>
    </source>
</reference>
<dbReference type="InterPro" id="IPR050228">
    <property type="entry name" value="Carboxylesterase_BioH"/>
</dbReference>
<gene>
    <name evidence="5" type="primary">bioH</name>
    <name evidence="7" type="ORF">SVA_0451</name>
</gene>
<comment type="subunit">
    <text evidence="5">Monomer.</text>
</comment>
<dbReference type="AlphaFoldDB" id="A0A1B4V3G4"/>
<feature type="active site" evidence="5">
    <location>
        <position position="206"/>
    </location>
</feature>
<comment type="function">
    <text evidence="5">The physiological role of BioH is to remove the methyl group introduced by BioC when the pimeloyl moiety is complete. It allows to synthesize pimeloyl-ACP via the fatty acid synthetic pathway through the hydrolysis of the ester bonds of pimeloyl-ACP esters.</text>
</comment>
<sequence>MRLHHEVIGRGPDVLLIHGWGLHGGAWSAVPAALARTHRVHVVDLPGHGRSAGDGSWDLPTLADWLLDVVPPRSTWVGWSLGGFVALAAARRRPEGVGRLVLVGTTPRFVRGPDWPCGVAPEVLDEFASTLERDYRATMTRFLSLHLGEGAAERAALRRLRAEVFRYGEPGMAALRSGLDILKAADLRADLPAIEVPTRVVQGGCDRLAPPAAGAYLVRMLPRAEQYSFALAGHAPFLSEPEAFARLCREASRV</sequence>
<dbReference type="GO" id="GO:0005737">
    <property type="term" value="C:cytoplasm"/>
    <property type="evidence" value="ECO:0007669"/>
    <property type="project" value="UniProtKB-SubCell"/>
</dbReference>
<dbReference type="KEGG" id="sva:SVA_0451"/>
<comment type="similarity">
    <text evidence="5">Belongs to the AB hydrolase superfamily. Carboxylesterase BioH family.</text>
</comment>
<feature type="active site" description="Nucleophile" evidence="5">
    <location>
        <position position="80"/>
    </location>
</feature>
<evidence type="ECO:0000259" key="6">
    <source>
        <dbReference type="Pfam" id="PF00561"/>
    </source>
</evidence>
<comment type="subcellular location">
    <subcellularLocation>
        <location evidence="5">Cytoplasm</location>
    </subcellularLocation>
</comment>
<evidence type="ECO:0000313" key="8">
    <source>
        <dbReference type="Proteomes" id="UP000218899"/>
    </source>
</evidence>
<keyword evidence="4 5" id="KW-0378">Hydrolase</keyword>
<evidence type="ECO:0000256" key="4">
    <source>
        <dbReference type="ARBA" id="ARBA00022801"/>
    </source>
</evidence>
<protein>
    <recommendedName>
        <fullName evidence="5">Pimeloyl-[acyl-carrier protein] methyl ester esterase</fullName>
        <ecNumber evidence="5">3.1.1.85</ecNumber>
    </recommendedName>
    <alternativeName>
        <fullName evidence="5">Biotin synthesis protein BioH</fullName>
    </alternativeName>
    <alternativeName>
        <fullName evidence="5">Carboxylesterase BioH</fullName>
    </alternativeName>
</protein>
<feature type="binding site" evidence="5">
    <location>
        <position position="20"/>
    </location>
    <ligand>
        <name>substrate</name>
    </ligand>
</feature>
<dbReference type="PANTHER" id="PTHR43194">
    <property type="entry name" value="HYDROLASE ALPHA/BETA FOLD FAMILY"/>
    <property type="match status" value="1"/>
</dbReference>
<evidence type="ECO:0000256" key="2">
    <source>
        <dbReference type="ARBA" id="ARBA00022490"/>
    </source>
</evidence>
<keyword evidence="8" id="KW-1185">Reference proteome</keyword>
<dbReference type="EMBL" id="AP014936">
    <property type="protein sequence ID" value="BAU47032.1"/>
    <property type="molecule type" value="Genomic_DNA"/>
</dbReference>
<evidence type="ECO:0000256" key="1">
    <source>
        <dbReference type="ARBA" id="ARBA00022487"/>
    </source>
</evidence>
<name>A0A1B4V3G4_9GAMM</name>
<dbReference type="PANTHER" id="PTHR43194:SF5">
    <property type="entry name" value="PIMELOYL-[ACYL-CARRIER PROTEIN] METHYL ESTER ESTERASE"/>
    <property type="match status" value="1"/>
</dbReference>
<organism evidence="7 8">
    <name type="scientific">Sulfurifustis variabilis</name>
    <dbReference type="NCBI Taxonomy" id="1675686"/>
    <lineage>
        <taxon>Bacteria</taxon>
        <taxon>Pseudomonadati</taxon>
        <taxon>Pseudomonadota</taxon>
        <taxon>Gammaproteobacteria</taxon>
        <taxon>Acidiferrobacterales</taxon>
        <taxon>Acidiferrobacteraceae</taxon>
        <taxon>Sulfurifustis</taxon>
    </lineage>
</organism>
<dbReference type="NCBIfam" id="TIGR01738">
    <property type="entry name" value="bioH"/>
    <property type="match status" value="1"/>
</dbReference>
<dbReference type="OrthoDB" id="9808398at2"/>
<evidence type="ECO:0000256" key="5">
    <source>
        <dbReference type="HAMAP-Rule" id="MF_01260"/>
    </source>
</evidence>
<dbReference type="Proteomes" id="UP000218899">
    <property type="component" value="Chromosome"/>
</dbReference>
<feature type="binding site" evidence="5">
    <location>
        <begin position="80"/>
        <end position="81"/>
    </location>
    <ligand>
        <name>substrate</name>
    </ligand>
</feature>
<dbReference type="EC" id="3.1.1.85" evidence="5"/>
<keyword evidence="3 5" id="KW-0093">Biotin biosynthesis</keyword>
<feature type="binding site" evidence="5">
    <location>
        <position position="234"/>
    </location>
    <ligand>
        <name>substrate</name>
    </ligand>
</feature>
<dbReference type="GO" id="GO:0009102">
    <property type="term" value="P:biotin biosynthetic process"/>
    <property type="evidence" value="ECO:0007669"/>
    <property type="project" value="UniProtKB-UniRule"/>
</dbReference>
<comment type="pathway">
    <text evidence="5">Cofactor biosynthesis; biotin biosynthesis.</text>
</comment>
<proteinExistence type="inferred from homology"/>
<dbReference type="InterPro" id="IPR000073">
    <property type="entry name" value="AB_hydrolase_1"/>
</dbReference>
<dbReference type="RefSeq" id="WP_096458180.1">
    <property type="nucleotide sequence ID" value="NZ_AP014936.1"/>
</dbReference>
<dbReference type="Pfam" id="PF00561">
    <property type="entry name" value="Abhydrolase_1"/>
    <property type="match status" value="1"/>
</dbReference>
<dbReference type="SUPFAM" id="SSF53474">
    <property type="entry name" value="alpha/beta-Hydrolases"/>
    <property type="match status" value="1"/>
</dbReference>
<keyword evidence="2 5" id="KW-0963">Cytoplasm</keyword>
<dbReference type="InterPro" id="IPR029058">
    <property type="entry name" value="AB_hydrolase_fold"/>
</dbReference>
<dbReference type="HAMAP" id="MF_01260">
    <property type="entry name" value="Carboxylester"/>
    <property type="match status" value="1"/>
</dbReference>
<evidence type="ECO:0000256" key="3">
    <source>
        <dbReference type="ARBA" id="ARBA00022756"/>
    </source>
</evidence>
<dbReference type="Gene3D" id="3.40.50.1820">
    <property type="entry name" value="alpha/beta hydrolase"/>
    <property type="match status" value="1"/>
</dbReference>
<dbReference type="GO" id="GO:0090499">
    <property type="term" value="F:pimelyl-[acyl-carrier protein] methyl ester esterase activity"/>
    <property type="evidence" value="ECO:0007669"/>
    <property type="project" value="UniProtKB-EC"/>
</dbReference>
<evidence type="ECO:0000313" key="7">
    <source>
        <dbReference type="EMBL" id="BAU47032.1"/>
    </source>
</evidence>
<dbReference type="InterPro" id="IPR010076">
    <property type="entry name" value="BioH"/>
</dbReference>
<comment type="caution">
    <text evidence="5">Lacks conserved residue(s) required for the propagation of feature annotation.</text>
</comment>
<feature type="active site" evidence="5">
    <location>
        <position position="234"/>
    </location>
</feature>
<keyword evidence="1 5" id="KW-0719">Serine esterase</keyword>
<feature type="domain" description="AB hydrolase-1" evidence="6">
    <location>
        <begin position="14"/>
        <end position="241"/>
    </location>
</feature>
<comment type="catalytic activity">
    <reaction evidence="5">
        <text>6-carboxyhexanoyl-[ACP] methyl ester + H2O = 6-carboxyhexanoyl-[ACP] + methanol + H(+)</text>
        <dbReference type="Rhea" id="RHEA:42700"/>
        <dbReference type="Rhea" id="RHEA-COMP:9955"/>
        <dbReference type="Rhea" id="RHEA-COMP:10186"/>
        <dbReference type="ChEBI" id="CHEBI:15377"/>
        <dbReference type="ChEBI" id="CHEBI:15378"/>
        <dbReference type="ChEBI" id="CHEBI:17790"/>
        <dbReference type="ChEBI" id="CHEBI:78846"/>
        <dbReference type="ChEBI" id="CHEBI:82735"/>
        <dbReference type="EC" id="3.1.1.85"/>
    </reaction>
</comment>